<dbReference type="EMBL" id="JBHMEW010000068">
    <property type="protein sequence ID" value="MFB9213548.1"/>
    <property type="molecule type" value="Genomic_DNA"/>
</dbReference>
<evidence type="ECO:0000259" key="4">
    <source>
        <dbReference type="PROSITE" id="PS50932"/>
    </source>
</evidence>
<dbReference type="SMART" id="SM00354">
    <property type="entry name" value="HTH_LACI"/>
    <property type="match status" value="1"/>
</dbReference>
<evidence type="ECO:0000256" key="2">
    <source>
        <dbReference type="ARBA" id="ARBA00023125"/>
    </source>
</evidence>
<dbReference type="Pfam" id="PF00356">
    <property type="entry name" value="LacI"/>
    <property type="match status" value="1"/>
</dbReference>
<dbReference type="CDD" id="cd06267">
    <property type="entry name" value="PBP1_LacI_sugar_binding-like"/>
    <property type="match status" value="1"/>
</dbReference>
<dbReference type="PANTHER" id="PTHR30146">
    <property type="entry name" value="LACI-RELATED TRANSCRIPTIONAL REPRESSOR"/>
    <property type="match status" value="1"/>
</dbReference>
<keyword evidence="6" id="KW-1185">Reference proteome</keyword>
<dbReference type="InterPro" id="IPR010982">
    <property type="entry name" value="Lambda_DNA-bd_dom_sf"/>
</dbReference>
<gene>
    <name evidence="5" type="ORF">ACFFUR_17150</name>
</gene>
<proteinExistence type="predicted"/>
<dbReference type="PANTHER" id="PTHR30146:SF109">
    <property type="entry name" value="HTH-TYPE TRANSCRIPTIONAL REGULATOR GALS"/>
    <property type="match status" value="1"/>
</dbReference>
<dbReference type="Gene3D" id="1.10.260.40">
    <property type="entry name" value="lambda repressor-like DNA-binding domains"/>
    <property type="match status" value="1"/>
</dbReference>
<accession>A0ABV5J9N4</accession>
<feature type="domain" description="HTH lacI-type" evidence="4">
    <location>
        <begin position="6"/>
        <end position="60"/>
    </location>
</feature>
<dbReference type="Proteomes" id="UP001589654">
    <property type="component" value="Unassembled WGS sequence"/>
</dbReference>
<dbReference type="SUPFAM" id="SSF47413">
    <property type="entry name" value="lambda repressor-like DNA-binding domains"/>
    <property type="match status" value="1"/>
</dbReference>
<keyword evidence="1" id="KW-0805">Transcription regulation</keyword>
<organism evidence="5 6">
    <name type="scientific">Echinicola jeungdonensis</name>
    <dbReference type="NCBI Taxonomy" id="709343"/>
    <lineage>
        <taxon>Bacteria</taxon>
        <taxon>Pseudomonadati</taxon>
        <taxon>Bacteroidota</taxon>
        <taxon>Cytophagia</taxon>
        <taxon>Cytophagales</taxon>
        <taxon>Cyclobacteriaceae</taxon>
        <taxon>Echinicola</taxon>
    </lineage>
</organism>
<evidence type="ECO:0000256" key="3">
    <source>
        <dbReference type="ARBA" id="ARBA00023163"/>
    </source>
</evidence>
<dbReference type="SUPFAM" id="SSF53822">
    <property type="entry name" value="Periplasmic binding protein-like I"/>
    <property type="match status" value="1"/>
</dbReference>
<dbReference type="CDD" id="cd01392">
    <property type="entry name" value="HTH_LacI"/>
    <property type="match status" value="1"/>
</dbReference>
<dbReference type="Gene3D" id="3.40.50.2300">
    <property type="match status" value="2"/>
</dbReference>
<reference evidence="5 6" key="1">
    <citation type="submission" date="2024-09" db="EMBL/GenBank/DDBJ databases">
        <authorList>
            <person name="Sun Q."/>
            <person name="Mori K."/>
        </authorList>
    </citation>
    <scope>NUCLEOTIDE SEQUENCE [LARGE SCALE GENOMIC DNA]</scope>
    <source>
        <strain evidence="5 6">CECT 7682</strain>
    </source>
</reference>
<protein>
    <submittedName>
        <fullName evidence="5">LacI family DNA-binding transcriptional regulator</fullName>
    </submittedName>
</protein>
<dbReference type="Pfam" id="PF00532">
    <property type="entry name" value="Peripla_BP_1"/>
    <property type="match status" value="1"/>
</dbReference>
<dbReference type="GO" id="GO:0003677">
    <property type="term" value="F:DNA binding"/>
    <property type="evidence" value="ECO:0007669"/>
    <property type="project" value="UniProtKB-KW"/>
</dbReference>
<dbReference type="PROSITE" id="PS50932">
    <property type="entry name" value="HTH_LACI_2"/>
    <property type="match status" value="1"/>
</dbReference>
<dbReference type="InterPro" id="IPR028082">
    <property type="entry name" value="Peripla_BP_I"/>
</dbReference>
<keyword evidence="2 5" id="KW-0238">DNA-binding</keyword>
<name>A0ABV5J9N4_9BACT</name>
<evidence type="ECO:0000256" key="1">
    <source>
        <dbReference type="ARBA" id="ARBA00023015"/>
    </source>
</evidence>
<comment type="caution">
    <text evidence="5">The sequence shown here is derived from an EMBL/GenBank/DDBJ whole genome shotgun (WGS) entry which is preliminary data.</text>
</comment>
<dbReference type="InterPro" id="IPR000843">
    <property type="entry name" value="HTH_LacI"/>
</dbReference>
<dbReference type="RefSeq" id="WP_290248902.1">
    <property type="nucleotide sequence ID" value="NZ_JAUFQT010000002.1"/>
</dbReference>
<sequence>MKRRPSTITDIAKALNVSASTVSRALHDSPSISQETKDAVIALAKQLNYQPNMLAVSLLNKKTKTIGVIVPEITSYFFATVISGVQDMVEEANYKLIICQSNESFEEEKKLIETLSLGRVDGFLISPSSKTTNFEHLEKLRASGNPVVVFDRDCPNFEADKVLVDDYDGAFQAVDYLVKTGCQRIAHITGPKNLTTCQHRKAGYLDALKKNGRTVNPDYITEVEGFTSEDGEEAAKKLLDLDTPPDAIFAINDAVAIGAMAVIREKGIHIPEEISLVGFDDEPYSKYFKPSLTSVWQPVYDLGMLSSRILMNHILNDLEDYNYRYELLKPELIIRNSSRPLP</sequence>
<dbReference type="InterPro" id="IPR001761">
    <property type="entry name" value="Peripla_BP/Lac1_sug-bd_dom"/>
</dbReference>
<evidence type="ECO:0000313" key="5">
    <source>
        <dbReference type="EMBL" id="MFB9213548.1"/>
    </source>
</evidence>
<evidence type="ECO:0000313" key="6">
    <source>
        <dbReference type="Proteomes" id="UP001589654"/>
    </source>
</evidence>
<keyword evidence="3" id="KW-0804">Transcription</keyword>